<name>A0ABX6P3A2_9BURK</name>
<reference evidence="1 2" key="2">
    <citation type="submission" date="2020-05" db="EMBL/GenBank/DDBJ databases">
        <authorList>
            <person name="Khan S.A."/>
            <person name="Jeon C.O."/>
            <person name="Chun B.H."/>
        </authorList>
    </citation>
    <scope>NUCLEOTIDE SEQUENCE [LARGE SCALE GENOMIC DNA]</scope>
    <source>
        <strain evidence="1 2">H242</strain>
    </source>
</reference>
<dbReference type="Pfam" id="PF08002">
    <property type="entry name" value="DUF1697"/>
    <property type="match status" value="1"/>
</dbReference>
<proteinExistence type="predicted"/>
<dbReference type="EMBL" id="CP053418">
    <property type="protein sequence ID" value="QJW83915.1"/>
    <property type="molecule type" value="Genomic_DNA"/>
</dbReference>
<protein>
    <submittedName>
        <fullName evidence="1">DUF1697 domain-containing protein</fullName>
    </submittedName>
</protein>
<evidence type="ECO:0000313" key="2">
    <source>
        <dbReference type="Proteomes" id="UP000500826"/>
    </source>
</evidence>
<evidence type="ECO:0000313" key="1">
    <source>
        <dbReference type="EMBL" id="QJW83915.1"/>
    </source>
</evidence>
<organism evidence="1 2">
    <name type="scientific">Ramlibacter terrae</name>
    <dbReference type="NCBI Taxonomy" id="2732511"/>
    <lineage>
        <taxon>Bacteria</taxon>
        <taxon>Pseudomonadati</taxon>
        <taxon>Pseudomonadota</taxon>
        <taxon>Betaproteobacteria</taxon>
        <taxon>Burkholderiales</taxon>
        <taxon>Comamonadaceae</taxon>
        <taxon>Ramlibacter</taxon>
    </lineage>
</organism>
<dbReference type="Proteomes" id="UP000500826">
    <property type="component" value="Chromosome"/>
</dbReference>
<dbReference type="InterPro" id="IPR012545">
    <property type="entry name" value="DUF1697"/>
</dbReference>
<keyword evidence="2" id="KW-1185">Reference proteome</keyword>
<reference evidence="1 2" key="1">
    <citation type="submission" date="2020-05" db="EMBL/GenBank/DDBJ databases">
        <title>Ramlibacter rhizophilus sp. nov., isolated from rhizosphere soil of national flower Mugunghwa from South Korea.</title>
        <authorList>
            <person name="Zheng-Fei Y."/>
            <person name="Huan T."/>
        </authorList>
    </citation>
    <scope>NUCLEOTIDE SEQUENCE [LARGE SCALE GENOMIC DNA]</scope>
    <source>
        <strain evidence="1 2">H242</strain>
    </source>
</reference>
<dbReference type="PANTHER" id="PTHR36439">
    <property type="entry name" value="BLL4334 PROTEIN"/>
    <property type="match status" value="1"/>
</dbReference>
<gene>
    <name evidence="1" type="ORF">HK414_07810</name>
</gene>
<dbReference type="SUPFAM" id="SSF160379">
    <property type="entry name" value="SP0830-like"/>
    <property type="match status" value="1"/>
</dbReference>
<dbReference type="PIRSF" id="PIRSF008502">
    <property type="entry name" value="UCP008502"/>
    <property type="match status" value="1"/>
</dbReference>
<accession>A0ABX6P3A2</accession>
<dbReference type="PANTHER" id="PTHR36439:SF1">
    <property type="entry name" value="DUF1697 DOMAIN-CONTAINING PROTEIN"/>
    <property type="match status" value="1"/>
</dbReference>
<dbReference type="Gene3D" id="3.30.70.1280">
    <property type="entry name" value="SP0830-like domains"/>
    <property type="match status" value="1"/>
</dbReference>
<sequence>MKRYAALLRGVSPMNCKMPALARAFEAAGFSEVKTLLSSGNVVFSGSGTERALQKKAEAAMQEHLGRSFLTFVRPVAALQALLDADPYAAFRLAPGSKRVVTFLPAVPEKVPPLPIASEGARILVLRDRELLSTYVPGPKGGAFMGVIERAFGKDVTTRTWDTVAKISAAG</sequence>